<sequence>MKVALKVLFAYFFTSLFCSNVQAEEVLNQVRETNIEGICIKSLDMDDNSLNVKQVLMCVESLKHKRKYDSAVNLLLKCAKEDALCLKALGELVYYHNLRDYYDVVIEFFEKYSLSHKGWRNNTLGGLLLKRSKGDDLAKATILFEEAFKAGSTIALQNLAEIAFIMKDYAASLRYLKTSESYDLKKKDPEQYLNWARLYAQHLHYGFGLEKDLAKALLLYKEIVGLDKTGGTLFLLSAIEFTQGNNKTAIDFLMQSAELGYINALDKLGYLYMKGEVVNLDLDTAMSYYQTSAELGSATALYNQGVIYRSRKEYIKMKISLIKAAKKGHVKSKNILESNGIALDKFSFFDGHLTEIK</sequence>
<dbReference type="EMBL" id="CP059693">
    <property type="protein sequence ID" value="WDE13666.1"/>
    <property type="molecule type" value="Genomic_DNA"/>
</dbReference>
<dbReference type="RefSeq" id="WP_274054067.1">
    <property type="nucleotide sequence ID" value="NZ_CP059693.1"/>
</dbReference>
<name>A0ABY7VJA6_9GAMM</name>
<dbReference type="Gene3D" id="1.25.40.10">
    <property type="entry name" value="Tetratricopeptide repeat domain"/>
    <property type="match status" value="2"/>
</dbReference>
<organism evidence="2 3">
    <name type="scientific">Thalassomonas haliotis</name>
    <dbReference type="NCBI Taxonomy" id="485448"/>
    <lineage>
        <taxon>Bacteria</taxon>
        <taxon>Pseudomonadati</taxon>
        <taxon>Pseudomonadota</taxon>
        <taxon>Gammaproteobacteria</taxon>
        <taxon>Alteromonadales</taxon>
        <taxon>Colwelliaceae</taxon>
        <taxon>Thalassomonas</taxon>
    </lineage>
</organism>
<feature type="signal peptide" evidence="1">
    <location>
        <begin position="1"/>
        <end position="23"/>
    </location>
</feature>
<feature type="chain" id="PRO_5046369352" evidence="1">
    <location>
        <begin position="24"/>
        <end position="357"/>
    </location>
</feature>
<gene>
    <name evidence="2" type="ORF">H3N35_09645</name>
</gene>
<dbReference type="SUPFAM" id="SSF81901">
    <property type="entry name" value="HCP-like"/>
    <property type="match status" value="2"/>
</dbReference>
<evidence type="ECO:0000313" key="2">
    <source>
        <dbReference type="EMBL" id="WDE13666.1"/>
    </source>
</evidence>
<reference evidence="2 3" key="1">
    <citation type="journal article" date="2022" name="Mar. Drugs">
        <title>Bioassay-Guided Fractionation Leads to the Detection of Cholic Acid Generated by the Rare Thalassomonas sp.</title>
        <authorList>
            <person name="Pheiffer F."/>
            <person name="Schneider Y.K."/>
            <person name="Hansen E.H."/>
            <person name="Andersen J.H."/>
            <person name="Isaksson J."/>
            <person name="Busche T."/>
            <person name="R C."/>
            <person name="Kalinowski J."/>
            <person name="Zyl L.V."/>
            <person name="Trindade M."/>
        </authorList>
    </citation>
    <scope>NUCLEOTIDE SEQUENCE [LARGE SCALE GENOMIC DNA]</scope>
    <source>
        <strain evidence="2 3">A5K-61T</strain>
    </source>
</reference>
<dbReference type="Proteomes" id="UP001215231">
    <property type="component" value="Chromosome"/>
</dbReference>
<proteinExistence type="predicted"/>
<dbReference type="PANTHER" id="PTHR11102:SF160">
    <property type="entry name" value="ERAD-ASSOCIATED E3 UBIQUITIN-PROTEIN LIGASE COMPONENT HRD3"/>
    <property type="match status" value="1"/>
</dbReference>
<dbReference type="InterPro" id="IPR011990">
    <property type="entry name" value="TPR-like_helical_dom_sf"/>
</dbReference>
<evidence type="ECO:0000256" key="1">
    <source>
        <dbReference type="SAM" id="SignalP"/>
    </source>
</evidence>
<protein>
    <submittedName>
        <fullName evidence="2">Sel1 repeat family protein</fullName>
    </submittedName>
</protein>
<keyword evidence="3" id="KW-1185">Reference proteome</keyword>
<dbReference type="InterPro" id="IPR006597">
    <property type="entry name" value="Sel1-like"/>
</dbReference>
<evidence type="ECO:0000313" key="3">
    <source>
        <dbReference type="Proteomes" id="UP001215231"/>
    </source>
</evidence>
<dbReference type="InterPro" id="IPR050767">
    <property type="entry name" value="Sel1_AlgK"/>
</dbReference>
<accession>A0ABY7VJA6</accession>
<dbReference type="PANTHER" id="PTHR11102">
    <property type="entry name" value="SEL-1-LIKE PROTEIN"/>
    <property type="match status" value="1"/>
</dbReference>
<dbReference type="SMART" id="SM00671">
    <property type="entry name" value="SEL1"/>
    <property type="match status" value="3"/>
</dbReference>
<keyword evidence="1" id="KW-0732">Signal</keyword>